<keyword evidence="2" id="KW-1185">Reference proteome</keyword>
<protein>
    <submittedName>
        <fullName evidence="1">Uncharacterized protein</fullName>
    </submittedName>
</protein>
<dbReference type="SMART" id="SM00028">
    <property type="entry name" value="TPR"/>
    <property type="match status" value="2"/>
</dbReference>
<dbReference type="Proteomes" id="UP000604046">
    <property type="component" value="Unassembled WGS sequence"/>
</dbReference>
<organism evidence="1 2">
    <name type="scientific">Symbiodinium natans</name>
    <dbReference type="NCBI Taxonomy" id="878477"/>
    <lineage>
        <taxon>Eukaryota</taxon>
        <taxon>Sar</taxon>
        <taxon>Alveolata</taxon>
        <taxon>Dinophyceae</taxon>
        <taxon>Suessiales</taxon>
        <taxon>Symbiodiniaceae</taxon>
        <taxon>Symbiodinium</taxon>
    </lineage>
</organism>
<dbReference type="EMBL" id="CAJNDS010002540">
    <property type="protein sequence ID" value="CAE7518295.1"/>
    <property type="molecule type" value="Genomic_DNA"/>
</dbReference>
<proteinExistence type="predicted"/>
<name>A0A812T656_9DINO</name>
<evidence type="ECO:0000313" key="2">
    <source>
        <dbReference type="Proteomes" id="UP000604046"/>
    </source>
</evidence>
<dbReference type="InterPro" id="IPR036291">
    <property type="entry name" value="NAD(P)-bd_dom_sf"/>
</dbReference>
<dbReference type="PANTHER" id="PTHR10098">
    <property type="entry name" value="RAPSYN-RELATED"/>
    <property type="match status" value="1"/>
</dbReference>
<dbReference type="OrthoDB" id="425838at2759"/>
<dbReference type="AlphaFoldDB" id="A0A812T656"/>
<sequence>MAAFEALEYLRARSAKDGVNAVLKLRAASSWEKVRDLRSQNSLGPLFTGTDDGFAKELKTAQDLLFECQGEGKQEEQVQLLDAIAHLHLMRGNTSRALKCIREALSLAKEVSSNSLVHLEGTMEIACRFRAESPPNAALDAEAQVPSLAQLLLEVFKGSPGSERLDRGRLALADFLAHKAKTQSASRATIREAAQGFEAGAADDTLGAALLLLGKMDLTSPQAVERLYQASKAFRADSLPDAEATALQSLATALLVQNRPDPMNALQSAEEAQAIFKQVQDARGQAIALQLIANCRMVLQDRDRCMAAAYEALRLFVEVGDDHGTKIAYKLLSSLGQSEQQIRAATARKEVARFDEVKASEDKPEVSEELKAIMAEQVIWEYAWVPSETQDPKYFGEKRPSGARRILVASELRDPRLLRQLAGCRGAAQKEPKAKPFFANLINGRLLTANAIQSAMQASLCTAAVYDVTKLNNLTQLEVMDVALRLTQALQPIEDPEKVALDVVLSSTQNLASVHGVRIPFHSTLWGFCRTARIENPTHEFRVLDVDAKNFMKDMAFVTRYLLGAQSTRPMEAMVRKGALHVARLVSARAELKAPLKMVRKN</sequence>
<dbReference type="SUPFAM" id="SSF48452">
    <property type="entry name" value="TPR-like"/>
    <property type="match status" value="1"/>
</dbReference>
<accession>A0A812T656</accession>
<dbReference type="SUPFAM" id="SSF51735">
    <property type="entry name" value="NAD(P)-binding Rossmann-fold domains"/>
    <property type="match status" value="1"/>
</dbReference>
<reference evidence="1" key="1">
    <citation type="submission" date="2021-02" db="EMBL/GenBank/DDBJ databases">
        <authorList>
            <person name="Dougan E. K."/>
            <person name="Rhodes N."/>
            <person name="Thang M."/>
            <person name="Chan C."/>
        </authorList>
    </citation>
    <scope>NUCLEOTIDE SEQUENCE</scope>
</reference>
<evidence type="ECO:0000313" key="1">
    <source>
        <dbReference type="EMBL" id="CAE7518295.1"/>
    </source>
</evidence>
<dbReference type="InterPro" id="IPR019734">
    <property type="entry name" value="TPR_rpt"/>
</dbReference>
<comment type="caution">
    <text evidence="1">The sequence shown here is derived from an EMBL/GenBank/DDBJ whole genome shotgun (WGS) entry which is preliminary data.</text>
</comment>
<dbReference type="Gene3D" id="1.25.40.10">
    <property type="entry name" value="Tetratricopeptide repeat domain"/>
    <property type="match status" value="1"/>
</dbReference>
<gene>
    <name evidence="1" type="ORF">SNAT2548_LOCUS29008</name>
</gene>
<dbReference type="PANTHER" id="PTHR10098:SF108">
    <property type="entry name" value="TETRATRICOPEPTIDE REPEAT PROTEIN 28"/>
    <property type="match status" value="1"/>
</dbReference>
<dbReference type="Gene3D" id="3.40.50.720">
    <property type="entry name" value="NAD(P)-binding Rossmann-like Domain"/>
    <property type="match status" value="1"/>
</dbReference>
<dbReference type="InterPro" id="IPR011990">
    <property type="entry name" value="TPR-like_helical_dom_sf"/>
</dbReference>